<dbReference type="SUPFAM" id="SSF161098">
    <property type="entry name" value="MetI-like"/>
    <property type="match status" value="1"/>
</dbReference>
<gene>
    <name evidence="12" type="ORF">FBBNIHIM_02815</name>
</gene>
<dbReference type="PANTHER" id="PTHR30614">
    <property type="entry name" value="MEMBRANE COMPONENT OF AMINO ACID ABC TRANSPORTER"/>
    <property type="match status" value="1"/>
</dbReference>
<dbReference type="Proteomes" id="UP001152651">
    <property type="component" value="Unassembled WGS sequence"/>
</dbReference>
<dbReference type="PROSITE" id="PS50928">
    <property type="entry name" value="ABC_TM1"/>
    <property type="match status" value="1"/>
</dbReference>
<dbReference type="InterPro" id="IPR010065">
    <property type="entry name" value="AA_ABC_transptr_permease_3TM"/>
</dbReference>
<evidence type="ECO:0000313" key="13">
    <source>
        <dbReference type="Proteomes" id="UP001152651"/>
    </source>
</evidence>
<keyword evidence="4" id="KW-1003">Cell membrane</keyword>
<keyword evidence="9 10" id="KW-0472">Membrane</keyword>
<feature type="transmembrane region" description="Helical" evidence="10">
    <location>
        <begin position="59"/>
        <end position="81"/>
    </location>
</feature>
<dbReference type="EMBL" id="CALSBS010000002">
    <property type="protein sequence ID" value="CAH6635748.1"/>
    <property type="molecule type" value="Genomic_DNA"/>
</dbReference>
<keyword evidence="6 10" id="KW-0812">Transmembrane</keyword>
<comment type="similarity">
    <text evidence="2">Belongs to the binding-protein-dependent transport system permease family. HisMQ subfamily.</text>
</comment>
<keyword evidence="8 10" id="KW-1133">Transmembrane helix</keyword>
<dbReference type="NCBIfam" id="TIGR01726">
    <property type="entry name" value="HEQRo_perm_3TM"/>
    <property type="match status" value="1"/>
</dbReference>
<dbReference type="InterPro" id="IPR043429">
    <property type="entry name" value="ArtM/GltK/GlnP/TcyL/YhdX-like"/>
</dbReference>
<dbReference type="InterPro" id="IPR035906">
    <property type="entry name" value="MetI-like_sf"/>
</dbReference>
<name>A0ABM9F4R9_9ENTR</name>
<sequence length="262" mass="28780">MTHLFDWQGVLSGQPLQWIFSGFLTTLWVTLAGIVLASLLAILFLALRLAGGRVGRGFTAAWVSLFRNTPLLVQLLFWYFAAWNLLPQGVRDFVNDDHGWSILPGDVWWLTPEFLCSAWGLGVFTSAFLIEEAASGLHSVSKGQREAALAQGFSTWGMLRHILLPQGLANAWQPIVGQYLNLMKLSSLASGIGFAELTYQVRQIESYNAHALEAFAVGTGLYLLTGIVLGLLFTRFGPSPVGSAKRVKNVTLKRARSVEDGR</sequence>
<evidence type="ECO:0000256" key="10">
    <source>
        <dbReference type="RuleBase" id="RU363032"/>
    </source>
</evidence>
<protein>
    <submittedName>
        <fullName evidence="12">Amino acid ABC transporter membrane protein 1, PAAT family</fullName>
    </submittedName>
</protein>
<comment type="caution">
    <text evidence="12">The sequence shown here is derived from an EMBL/GenBank/DDBJ whole genome shotgun (WGS) entry which is preliminary data.</text>
</comment>
<feature type="domain" description="ABC transmembrane type-1" evidence="11">
    <location>
        <begin position="23"/>
        <end position="233"/>
    </location>
</feature>
<evidence type="ECO:0000256" key="6">
    <source>
        <dbReference type="ARBA" id="ARBA00022692"/>
    </source>
</evidence>
<dbReference type="CDD" id="cd06261">
    <property type="entry name" value="TM_PBP2"/>
    <property type="match status" value="1"/>
</dbReference>
<evidence type="ECO:0000256" key="9">
    <source>
        <dbReference type="ARBA" id="ARBA00023136"/>
    </source>
</evidence>
<evidence type="ECO:0000256" key="4">
    <source>
        <dbReference type="ARBA" id="ARBA00022475"/>
    </source>
</evidence>
<keyword evidence="7" id="KW-0029">Amino-acid transport</keyword>
<dbReference type="InterPro" id="IPR000515">
    <property type="entry name" value="MetI-like"/>
</dbReference>
<proteinExistence type="inferred from homology"/>
<keyword evidence="5" id="KW-0997">Cell inner membrane</keyword>
<evidence type="ECO:0000256" key="5">
    <source>
        <dbReference type="ARBA" id="ARBA00022519"/>
    </source>
</evidence>
<evidence type="ECO:0000256" key="8">
    <source>
        <dbReference type="ARBA" id="ARBA00022989"/>
    </source>
</evidence>
<evidence type="ECO:0000256" key="2">
    <source>
        <dbReference type="ARBA" id="ARBA00010072"/>
    </source>
</evidence>
<feature type="transmembrane region" description="Helical" evidence="10">
    <location>
        <begin position="107"/>
        <end position="130"/>
    </location>
</feature>
<comment type="subcellular location">
    <subcellularLocation>
        <location evidence="1">Cell inner membrane</location>
        <topology evidence="1">Multi-pass membrane protein</topology>
    </subcellularLocation>
    <subcellularLocation>
        <location evidence="10">Cell membrane</location>
        <topology evidence="10">Multi-pass membrane protein</topology>
    </subcellularLocation>
</comment>
<evidence type="ECO:0000256" key="3">
    <source>
        <dbReference type="ARBA" id="ARBA00022448"/>
    </source>
</evidence>
<feature type="transmembrane region" description="Helical" evidence="10">
    <location>
        <begin position="212"/>
        <end position="233"/>
    </location>
</feature>
<accession>A0ABM9F4R9</accession>
<organism evidence="12 13">
    <name type="scientific">Pseudocitrobacter vendiensis</name>
    <dbReference type="NCBI Taxonomy" id="2488306"/>
    <lineage>
        <taxon>Bacteria</taxon>
        <taxon>Pseudomonadati</taxon>
        <taxon>Pseudomonadota</taxon>
        <taxon>Gammaproteobacteria</taxon>
        <taxon>Enterobacterales</taxon>
        <taxon>Enterobacteriaceae</taxon>
        <taxon>Pseudocitrobacter</taxon>
    </lineage>
</organism>
<evidence type="ECO:0000313" key="12">
    <source>
        <dbReference type="EMBL" id="CAH6635748.1"/>
    </source>
</evidence>
<dbReference type="Pfam" id="PF00528">
    <property type="entry name" value="BPD_transp_1"/>
    <property type="match status" value="1"/>
</dbReference>
<reference evidence="12" key="1">
    <citation type="submission" date="2022-05" db="EMBL/GenBank/DDBJ databases">
        <authorList>
            <person name="Blom J."/>
        </authorList>
    </citation>
    <scope>NUCLEOTIDE SEQUENCE</scope>
    <source>
        <strain evidence="12">Type strain: CPO20170097</strain>
    </source>
</reference>
<dbReference type="RefSeq" id="WP_253896888.1">
    <property type="nucleotide sequence ID" value="NZ_CALSBS010000002.1"/>
</dbReference>
<evidence type="ECO:0000256" key="1">
    <source>
        <dbReference type="ARBA" id="ARBA00004429"/>
    </source>
</evidence>
<evidence type="ECO:0000256" key="7">
    <source>
        <dbReference type="ARBA" id="ARBA00022970"/>
    </source>
</evidence>
<evidence type="ECO:0000259" key="11">
    <source>
        <dbReference type="PROSITE" id="PS50928"/>
    </source>
</evidence>
<keyword evidence="3 10" id="KW-0813">Transport</keyword>
<keyword evidence="13" id="KW-1185">Reference proteome</keyword>
<feature type="transmembrane region" description="Helical" evidence="10">
    <location>
        <begin position="20"/>
        <end position="47"/>
    </location>
</feature>
<dbReference type="PANTHER" id="PTHR30614:SF47">
    <property type="entry name" value="ABC TRANSPORTER PERMEASE"/>
    <property type="match status" value="1"/>
</dbReference>
<dbReference type="Gene3D" id="1.10.3720.10">
    <property type="entry name" value="MetI-like"/>
    <property type="match status" value="1"/>
</dbReference>